<dbReference type="Proteomes" id="UP001629953">
    <property type="component" value="Unassembled WGS sequence"/>
</dbReference>
<dbReference type="Pfam" id="PF00293">
    <property type="entry name" value="NUDIX"/>
    <property type="match status" value="1"/>
</dbReference>
<dbReference type="Gene3D" id="3.90.79.10">
    <property type="entry name" value="Nucleoside Triphosphate Pyrophosphohydrolase"/>
    <property type="match status" value="1"/>
</dbReference>
<dbReference type="PRINTS" id="PR00502">
    <property type="entry name" value="NUDIXFAMILY"/>
</dbReference>
<dbReference type="EMBL" id="JBEQCT010000007">
    <property type="protein sequence ID" value="MFM2486093.1"/>
    <property type="molecule type" value="Genomic_DNA"/>
</dbReference>
<evidence type="ECO:0000256" key="1">
    <source>
        <dbReference type="ARBA" id="ARBA00022801"/>
    </source>
</evidence>
<evidence type="ECO:0000259" key="2">
    <source>
        <dbReference type="PROSITE" id="PS51462"/>
    </source>
</evidence>
<dbReference type="RefSeq" id="WP_408624374.1">
    <property type="nucleotide sequence ID" value="NZ_JBEQCT010000007.1"/>
</dbReference>
<dbReference type="CDD" id="cd04678">
    <property type="entry name" value="NUDIX_MTH2_Nudt15"/>
    <property type="match status" value="1"/>
</dbReference>
<accession>A0ABW9GAP2</accession>
<reference evidence="3 4" key="1">
    <citation type="journal article" date="2013" name="Int. J. Syst. Evol. Microbiol.">
        <title>Celerinatantimonas yamalensis sp. nov., a cold-adapted diazotrophic bacterium from a cold permafrost brine.</title>
        <authorList>
            <person name="Shcherbakova V."/>
            <person name="Chuvilskaya N."/>
            <person name="Rivkina E."/>
            <person name="Demidov N."/>
            <person name="Uchaeva V."/>
            <person name="Suetin S."/>
            <person name="Suzina N."/>
            <person name="Gilichinsky D."/>
        </authorList>
    </citation>
    <scope>NUCLEOTIDE SEQUENCE [LARGE SCALE GENOMIC DNA]</scope>
    <source>
        <strain evidence="3 4">C7</strain>
    </source>
</reference>
<comment type="caution">
    <text evidence="3">The sequence shown here is derived from an EMBL/GenBank/DDBJ whole genome shotgun (WGS) entry which is preliminary data.</text>
</comment>
<dbReference type="PANTHER" id="PTHR16099:SF5">
    <property type="entry name" value="NUCLEOTIDE TRIPHOSPHATE DIPHOSPHATASE NUDT15"/>
    <property type="match status" value="1"/>
</dbReference>
<dbReference type="PANTHER" id="PTHR16099">
    <property type="entry name" value="8-OXO-DGTP DIPHOSPHATES NUDT15"/>
    <property type="match status" value="1"/>
</dbReference>
<dbReference type="PROSITE" id="PS51462">
    <property type="entry name" value="NUDIX"/>
    <property type="match status" value="1"/>
</dbReference>
<organism evidence="3 4">
    <name type="scientific">Celerinatantimonas yamalensis</name>
    <dbReference type="NCBI Taxonomy" id="559956"/>
    <lineage>
        <taxon>Bacteria</taxon>
        <taxon>Pseudomonadati</taxon>
        <taxon>Pseudomonadota</taxon>
        <taxon>Gammaproteobacteria</taxon>
        <taxon>Celerinatantimonadaceae</taxon>
        <taxon>Celerinatantimonas</taxon>
    </lineage>
</organism>
<dbReference type="InterPro" id="IPR015797">
    <property type="entry name" value="NUDIX_hydrolase-like_dom_sf"/>
</dbReference>
<dbReference type="InterPro" id="IPR000086">
    <property type="entry name" value="NUDIX_hydrolase_dom"/>
</dbReference>
<keyword evidence="4" id="KW-1185">Reference proteome</keyword>
<dbReference type="InterPro" id="IPR020476">
    <property type="entry name" value="Nudix_hydrolase"/>
</dbReference>
<gene>
    <name evidence="3" type="ORF">ABUE30_13660</name>
</gene>
<protein>
    <submittedName>
        <fullName evidence="3">NUDIX domain-containing protein</fullName>
    </submittedName>
</protein>
<dbReference type="SUPFAM" id="SSF55811">
    <property type="entry name" value="Nudix"/>
    <property type="match status" value="1"/>
</dbReference>
<evidence type="ECO:0000313" key="4">
    <source>
        <dbReference type="Proteomes" id="UP001629953"/>
    </source>
</evidence>
<proteinExistence type="predicted"/>
<evidence type="ECO:0000313" key="3">
    <source>
        <dbReference type="EMBL" id="MFM2486093.1"/>
    </source>
</evidence>
<keyword evidence="1" id="KW-0378">Hydrolase</keyword>
<name>A0ABW9GAP2_9GAMM</name>
<sequence length="139" mass="15755">MNSPLAAVGTLLVNPQGEILLGKRSNTHAPFWALPGGKMALGETFEQTASRELFEETAISIQHWQLIGLTNNIATYRSEGLHFIVAILTATNVTQQPKLCEPHRCKQWQWFKPSQLPEPLFEGTEQAIYNWLSRQFYQS</sequence>
<feature type="domain" description="Nudix hydrolase" evidence="2">
    <location>
        <begin position="3"/>
        <end position="134"/>
    </location>
</feature>